<feature type="signal peptide" evidence="1">
    <location>
        <begin position="1"/>
        <end position="27"/>
    </location>
</feature>
<evidence type="ECO:0000313" key="4">
    <source>
        <dbReference type="EMBL" id="KRM26138.1"/>
    </source>
</evidence>
<dbReference type="Gene3D" id="3.90.70.10">
    <property type="entry name" value="Cysteine proteinases"/>
    <property type="match status" value="1"/>
</dbReference>
<feature type="domain" description="S-layer protein C-terminal" evidence="2">
    <location>
        <begin position="220"/>
        <end position="262"/>
    </location>
</feature>
<dbReference type="eggNOG" id="COG4990">
    <property type="taxonomic scope" value="Bacteria"/>
</dbReference>
<comment type="caution">
    <text evidence="4">The sequence shown here is derived from an EMBL/GenBank/DDBJ whole genome shotgun (WGS) entry which is preliminary data.</text>
</comment>
<dbReference type="Pfam" id="PF03217">
    <property type="entry name" value="SlpA"/>
    <property type="match status" value="1"/>
</dbReference>
<dbReference type="InterPro" id="IPR024968">
    <property type="entry name" value="SlpA_C_lactobacillus"/>
</dbReference>
<feature type="domain" description="Peptidase C39-like" evidence="3">
    <location>
        <begin position="277"/>
        <end position="419"/>
    </location>
</feature>
<reference evidence="4 5" key="1">
    <citation type="journal article" date="2015" name="Genome Announc.">
        <title>Expanding the biotechnology potential of lactobacilli through comparative genomics of 213 strains and associated genera.</title>
        <authorList>
            <person name="Sun Z."/>
            <person name="Harris H.M."/>
            <person name="McCann A."/>
            <person name="Guo C."/>
            <person name="Argimon S."/>
            <person name="Zhang W."/>
            <person name="Yang X."/>
            <person name="Jeffery I.B."/>
            <person name="Cooney J.C."/>
            <person name="Kagawa T.F."/>
            <person name="Liu W."/>
            <person name="Song Y."/>
            <person name="Salvetti E."/>
            <person name="Wrobel A."/>
            <person name="Rasinkangas P."/>
            <person name="Parkhill J."/>
            <person name="Rea M.C."/>
            <person name="O'Sullivan O."/>
            <person name="Ritari J."/>
            <person name="Douillard F.P."/>
            <person name="Paul Ross R."/>
            <person name="Yang R."/>
            <person name="Briner A.E."/>
            <person name="Felis G.E."/>
            <person name="de Vos W.M."/>
            <person name="Barrangou R."/>
            <person name="Klaenhammer T.R."/>
            <person name="Caufield P.W."/>
            <person name="Cui Y."/>
            <person name="Zhang H."/>
            <person name="O'Toole P.W."/>
        </authorList>
    </citation>
    <scope>NUCLEOTIDE SEQUENCE [LARGE SCALE GENOMIC DNA]</scope>
    <source>
        <strain evidence="4 5">DSM 16991</strain>
    </source>
</reference>
<dbReference type="Pfam" id="PF13529">
    <property type="entry name" value="Peptidase_C39_2"/>
    <property type="match status" value="1"/>
</dbReference>
<protein>
    <recommendedName>
        <fullName evidence="6">Peptidase C39-like domain-containing protein</fullName>
    </recommendedName>
</protein>
<keyword evidence="1" id="KW-0732">Signal</keyword>
<dbReference type="PANTHER" id="PTHR37806:SF1">
    <property type="entry name" value="PEPTIDASE C39-LIKE DOMAIN-CONTAINING PROTEIN"/>
    <property type="match status" value="1"/>
</dbReference>
<evidence type="ECO:0000256" key="1">
    <source>
        <dbReference type="SAM" id="SignalP"/>
    </source>
</evidence>
<evidence type="ECO:0008006" key="6">
    <source>
        <dbReference type="Google" id="ProtNLM"/>
    </source>
</evidence>
<sequence>MTMKKITTVAALALSLCLSTSVLTPIAAVNAADAPTSQQVVPKNGVATIHNAGTEGAPVMALSNSSMNPAGHSLANNTQWQIFGTIDLNGTSYTNVGGNQWVNSMYVADAADTPAMTPASFVGRINYVPGYGVRLFQINGSTVTNTGRYLQHGTTWKVSGTITINGRGYTNLGGNQWVESQYIVNAADSSATDDSTLPNGTFAVISYAKGYGIAVWQQNSNGTFSVANHAPLTNGTRWAVHKKTTANGRTYYNLGGNQWIQADYAVVGRATGDALTLDVPYVSQYNPVFAPWGCAATAMSMLLGYDGVTIDKSFLTYAQDHLPMYPGNPGGQKGNVYTGAGFGWVIGPNALTDYAHNWDKKVVNVSGASTETIKQLVLTGHPVLYYGWSSYQNLKADTNRNHCKVILGYKDGQFLVHDPLYSNSSKTAGQGGTKELGYNNGYDQGAIYWSTMSKFNAEYNGQALSVNR</sequence>
<dbReference type="InterPro" id="IPR039564">
    <property type="entry name" value="Peptidase_C39-like"/>
</dbReference>
<evidence type="ECO:0000313" key="5">
    <source>
        <dbReference type="Proteomes" id="UP000050949"/>
    </source>
</evidence>
<dbReference type="EMBL" id="AZFW01000084">
    <property type="protein sequence ID" value="KRM26138.1"/>
    <property type="molecule type" value="Genomic_DNA"/>
</dbReference>
<feature type="chain" id="PRO_5006413116" description="Peptidase C39-like domain-containing protein" evidence="1">
    <location>
        <begin position="28"/>
        <end position="468"/>
    </location>
</feature>
<dbReference type="PATRIC" id="fig|1122147.4.peg.217"/>
<dbReference type="GeneID" id="78509131"/>
<dbReference type="eggNOG" id="COG1705">
    <property type="taxonomic scope" value="Bacteria"/>
</dbReference>
<name>A0A0R1X788_9LACO</name>
<dbReference type="RefSeq" id="WP_051225234.1">
    <property type="nucleotide sequence ID" value="NZ_AUEH01000016.1"/>
</dbReference>
<organism evidence="4 5">
    <name type="scientific">Schleiferilactobacillus harbinensis DSM 16991</name>
    <dbReference type="NCBI Taxonomy" id="1122147"/>
    <lineage>
        <taxon>Bacteria</taxon>
        <taxon>Bacillati</taxon>
        <taxon>Bacillota</taxon>
        <taxon>Bacilli</taxon>
        <taxon>Lactobacillales</taxon>
        <taxon>Lactobacillaceae</taxon>
        <taxon>Schleiferilactobacillus</taxon>
    </lineage>
</organism>
<proteinExistence type="predicted"/>
<dbReference type="AlphaFoldDB" id="A0A0R1X788"/>
<accession>A0A0R1X788</accession>
<gene>
    <name evidence="4" type="ORF">FC91_GL000207</name>
</gene>
<dbReference type="PANTHER" id="PTHR37806">
    <property type="entry name" value="LMO0724 PROTEIN"/>
    <property type="match status" value="1"/>
</dbReference>
<evidence type="ECO:0000259" key="2">
    <source>
        <dbReference type="Pfam" id="PF03217"/>
    </source>
</evidence>
<evidence type="ECO:0000259" key="3">
    <source>
        <dbReference type="Pfam" id="PF13529"/>
    </source>
</evidence>
<dbReference type="Proteomes" id="UP000050949">
    <property type="component" value="Unassembled WGS sequence"/>
</dbReference>